<feature type="transmembrane region" description="Helical" evidence="1">
    <location>
        <begin position="20"/>
        <end position="45"/>
    </location>
</feature>
<keyword evidence="1" id="KW-1133">Transmembrane helix</keyword>
<gene>
    <name evidence="2" type="ORF">GCM10022286_30950</name>
</gene>
<feature type="transmembrane region" description="Helical" evidence="1">
    <location>
        <begin position="65"/>
        <end position="87"/>
    </location>
</feature>
<dbReference type="RefSeq" id="WP_344792794.1">
    <property type="nucleotide sequence ID" value="NZ_BAABBV010000002.1"/>
</dbReference>
<reference evidence="2" key="2">
    <citation type="submission" date="2023-12" db="EMBL/GenBank/DDBJ databases">
        <authorList>
            <person name="Sun Q."/>
            <person name="Inoue M."/>
        </authorList>
    </citation>
    <scope>NUCLEOTIDE SEQUENCE</scope>
    <source>
        <strain evidence="2">JCM 17590</strain>
    </source>
</reference>
<feature type="transmembrane region" description="Helical" evidence="1">
    <location>
        <begin position="170"/>
        <end position="193"/>
    </location>
</feature>
<dbReference type="InterPro" id="IPR018750">
    <property type="entry name" value="DUF2306_membrane"/>
</dbReference>
<dbReference type="EMBL" id="BAABBV010000002">
    <property type="protein sequence ID" value="GAA4166378.1"/>
    <property type="molecule type" value="Genomic_DNA"/>
</dbReference>
<sequence length="238" mass="25659">MVRLTPADTLPTHRPSTAPVWWILTPSIVVAVALAGVHLVVIPLFPVVAQYYFSQQAKTFDEESVALSIHIFFGAVALIAGAVNIVTAGRDRRLRSHRAVGWVYSASVATSAAFGIVVAFHAYAGTLPGGRAIVTSGFLALAATWVITLTLAVEAMAFRGDVRAHRFWMTVNFSLTFAAVVLRAWVGLLLAFGNGAFELLYPTLGWVGWVPNLIVGILIARRLRATGKLRPRAKFPAP</sequence>
<dbReference type="Pfam" id="PF10067">
    <property type="entry name" value="DUF2306"/>
    <property type="match status" value="1"/>
</dbReference>
<organism evidence="2 3">
    <name type="scientific">Gryllotalpicola daejeonensis</name>
    <dbReference type="NCBI Taxonomy" id="993087"/>
    <lineage>
        <taxon>Bacteria</taxon>
        <taxon>Bacillati</taxon>
        <taxon>Actinomycetota</taxon>
        <taxon>Actinomycetes</taxon>
        <taxon>Micrococcales</taxon>
        <taxon>Microbacteriaceae</taxon>
        <taxon>Gryllotalpicola</taxon>
    </lineage>
</organism>
<feature type="transmembrane region" description="Helical" evidence="1">
    <location>
        <begin position="136"/>
        <end position="158"/>
    </location>
</feature>
<protein>
    <recommendedName>
        <fullName evidence="4">DUF2306 domain-containing protein</fullName>
    </recommendedName>
</protein>
<name>A0ABP7ZNQ5_9MICO</name>
<keyword evidence="1" id="KW-0812">Transmembrane</keyword>
<keyword evidence="3" id="KW-1185">Reference proteome</keyword>
<evidence type="ECO:0008006" key="4">
    <source>
        <dbReference type="Google" id="ProtNLM"/>
    </source>
</evidence>
<evidence type="ECO:0000256" key="1">
    <source>
        <dbReference type="SAM" id="Phobius"/>
    </source>
</evidence>
<accession>A0ABP7ZNQ5</accession>
<comment type="caution">
    <text evidence="2">The sequence shown here is derived from an EMBL/GenBank/DDBJ whole genome shotgun (WGS) entry which is preliminary data.</text>
</comment>
<reference evidence="2" key="1">
    <citation type="journal article" date="2014" name="Int. J. Syst. Evol. Microbiol.">
        <title>Complete genome of a new Firmicutes species belonging to the dominant human colonic microbiota ('Ruminococcus bicirculans') reveals two chromosomes and a selective capacity to utilize plant glucans.</title>
        <authorList>
            <consortium name="NISC Comparative Sequencing Program"/>
            <person name="Wegmann U."/>
            <person name="Louis P."/>
            <person name="Goesmann A."/>
            <person name="Henrissat B."/>
            <person name="Duncan S.H."/>
            <person name="Flint H.J."/>
        </authorList>
    </citation>
    <scope>NUCLEOTIDE SEQUENCE</scope>
    <source>
        <strain evidence="2">JCM 17590</strain>
    </source>
</reference>
<proteinExistence type="predicted"/>
<evidence type="ECO:0000313" key="2">
    <source>
        <dbReference type="EMBL" id="GAA4166378.1"/>
    </source>
</evidence>
<feature type="transmembrane region" description="Helical" evidence="1">
    <location>
        <begin position="199"/>
        <end position="220"/>
    </location>
</feature>
<dbReference type="Proteomes" id="UP001415169">
    <property type="component" value="Unassembled WGS sequence"/>
</dbReference>
<keyword evidence="1" id="KW-0472">Membrane</keyword>
<feature type="transmembrane region" description="Helical" evidence="1">
    <location>
        <begin position="99"/>
        <end position="124"/>
    </location>
</feature>
<evidence type="ECO:0000313" key="3">
    <source>
        <dbReference type="Proteomes" id="UP001415169"/>
    </source>
</evidence>